<sequence>MQNIRPNDANHAEPSGMDKEVKGFDICSALNINNVPNLEEYFCADGVFTVKVLAMGGSTVLLTFESKKLMEHFLSVDPSWLQQLFIDIHPWQFQGTLGKTNIAHMSEDTYEPASNLELVIINNQNPPCYSEQLNIEELESSSATNPPAAPSQGSFEPIGSTENELESNP</sequence>
<keyword evidence="3" id="KW-1185">Reference proteome</keyword>
<accession>A0A6A6N1U1</accession>
<name>A0A6A6N1U1_HEVBR</name>
<proteinExistence type="predicted"/>
<dbReference type="AlphaFoldDB" id="A0A6A6N1U1"/>
<dbReference type="Proteomes" id="UP000467840">
    <property type="component" value="Chromosome 10"/>
</dbReference>
<dbReference type="EMBL" id="JAAGAX010000003">
    <property type="protein sequence ID" value="KAF2320061.1"/>
    <property type="molecule type" value="Genomic_DNA"/>
</dbReference>
<reference evidence="2 3" key="1">
    <citation type="journal article" date="2020" name="Mol. Plant">
        <title>The Chromosome-Based Rubber Tree Genome Provides New Insights into Spurge Genome Evolution and Rubber Biosynthesis.</title>
        <authorList>
            <person name="Liu J."/>
            <person name="Shi C."/>
            <person name="Shi C.C."/>
            <person name="Li W."/>
            <person name="Zhang Q.J."/>
            <person name="Zhang Y."/>
            <person name="Li K."/>
            <person name="Lu H.F."/>
            <person name="Shi C."/>
            <person name="Zhu S.T."/>
            <person name="Xiao Z.Y."/>
            <person name="Nan H."/>
            <person name="Yue Y."/>
            <person name="Zhu X.G."/>
            <person name="Wu Y."/>
            <person name="Hong X.N."/>
            <person name="Fan G.Y."/>
            <person name="Tong Y."/>
            <person name="Zhang D."/>
            <person name="Mao C.L."/>
            <person name="Liu Y.L."/>
            <person name="Hao S.J."/>
            <person name="Liu W.Q."/>
            <person name="Lv M.Q."/>
            <person name="Zhang H.B."/>
            <person name="Liu Y."/>
            <person name="Hu-Tang G.R."/>
            <person name="Wang J.P."/>
            <person name="Wang J.H."/>
            <person name="Sun Y.H."/>
            <person name="Ni S.B."/>
            <person name="Chen W.B."/>
            <person name="Zhang X.C."/>
            <person name="Jiao Y.N."/>
            <person name="Eichler E.E."/>
            <person name="Li G.H."/>
            <person name="Liu X."/>
            <person name="Gao L.Z."/>
        </authorList>
    </citation>
    <scope>NUCLEOTIDE SEQUENCE [LARGE SCALE GENOMIC DNA]</scope>
    <source>
        <strain evidence="3">cv. GT1</strain>
        <tissue evidence="2">Leaf</tissue>
    </source>
</reference>
<feature type="compositionally biased region" description="Polar residues" evidence="1">
    <location>
        <begin position="160"/>
        <end position="169"/>
    </location>
</feature>
<gene>
    <name evidence="2" type="ORF">GH714_022727</name>
</gene>
<evidence type="ECO:0008006" key="4">
    <source>
        <dbReference type="Google" id="ProtNLM"/>
    </source>
</evidence>
<evidence type="ECO:0000313" key="3">
    <source>
        <dbReference type="Proteomes" id="UP000467840"/>
    </source>
</evidence>
<organism evidence="2 3">
    <name type="scientific">Hevea brasiliensis</name>
    <name type="common">Para rubber tree</name>
    <name type="synonym">Siphonia brasiliensis</name>
    <dbReference type="NCBI Taxonomy" id="3981"/>
    <lineage>
        <taxon>Eukaryota</taxon>
        <taxon>Viridiplantae</taxon>
        <taxon>Streptophyta</taxon>
        <taxon>Embryophyta</taxon>
        <taxon>Tracheophyta</taxon>
        <taxon>Spermatophyta</taxon>
        <taxon>Magnoliopsida</taxon>
        <taxon>eudicotyledons</taxon>
        <taxon>Gunneridae</taxon>
        <taxon>Pentapetalae</taxon>
        <taxon>rosids</taxon>
        <taxon>fabids</taxon>
        <taxon>Malpighiales</taxon>
        <taxon>Euphorbiaceae</taxon>
        <taxon>Crotonoideae</taxon>
        <taxon>Micrandreae</taxon>
        <taxon>Hevea</taxon>
    </lineage>
</organism>
<comment type="caution">
    <text evidence="2">The sequence shown here is derived from an EMBL/GenBank/DDBJ whole genome shotgun (WGS) entry which is preliminary data.</text>
</comment>
<evidence type="ECO:0000256" key="1">
    <source>
        <dbReference type="SAM" id="MobiDB-lite"/>
    </source>
</evidence>
<feature type="region of interest" description="Disordered" evidence="1">
    <location>
        <begin position="136"/>
        <end position="169"/>
    </location>
</feature>
<protein>
    <recommendedName>
        <fullName evidence="4">DUF4283 domain-containing protein</fullName>
    </recommendedName>
</protein>
<evidence type="ECO:0000313" key="2">
    <source>
        <dbReference type="EMBL" id="KAF2320061.1"/>
    </source>
</evidence>